<evidence type="ECO:0000256" key="4">
    <source>
        <dbReference type="ARBA" id="ARBA00012496"/>
    </source>
</evidence>
<dbReference type="GO" id="GO:0030983">
    <property type="term" value="F:mismatched DNA binding"/>
    <property type="evidence" value="ECO:0007669"/>
    <property type="project" value="TreeGrafter"/>
</dbReference>
<keyword evidence="5" id="KW-0963">Cytoplasm</keyword>
<dbReference type="PANTHER" id="PTHR12486">
    <property type="entry name" value="APRATAXIN-RELATED"/>
    <property type="match status" value="1"/>
</dbReference>
<dbReference type="GO" id="GO:0000012">
    <property type="term" value="P:single strand break repair"/>
    <property type="evidence" value="ECO:0007669"/>
    <property type="project" value="TreeGrafter"/>
</dbReference>
<comment type="caution">
    <text evidence="20">The sequence shown here is derived from an EMBL/GenBank/DDBJ whole genome shotgun (WGS) entry which is preliminary data.</text>
</comment>
<keyword evidence="21" id="KW-1185">Reference proteome</keyword>
<dbReference type="STRING" id="5098.A0A507QZR7"/>
<dbReference type="Gene3D" id="3.30.428.10">
    <property type="entry name" value="HIT-like"/>
    <property type="match status" value="1"/>
</dbReference>
<dbReference type="EC" id="3.6.1.71" evidence="4"/>
<dbReference type="GO" id="GO:0003725">
    <property type="term" value="F:double-stranded RNA binding"/>
    <property type="evidence" value="ECO:0007669"/>
    <property type="project" value="TreeGrafter"/>
</dbReference>
<evidence type="ECO:0000256" key="8">
    <source>
        <dbReference type="ARBA" id="ARBA00022801"/>
    </source>
</evidence>
<gene>
    <name evidence="20" type="primary">HNT3</name>
    <name evidence="20" type="ORF">MPDQ_005787</name>
</gene>
<dbReference type="AlphaFoldDB" id="A0A507QZR7"/>
<comment type="catalytic activity">
    <reaction evidence="13">
        <text>a 3'-end 2'-deoxyribonucleotide-3'-diphospho-5'-guanosine-DNA + H2O = a 3'-end 2'-deoxyribonucleotide 3'-phosphate-DNA + GMP + 2 H(+)</text>
        <dbReference type="Rhea" id="RHEA:52140"/>
        <dbReference type="Rhea" id="RHEA-COMP:13186"/>
        <dbReference type="Rhea" id="RHEA-COMP:13187"/>
        <dbReference type="ChEBI" id="CHEBI:15377"/>
        <dbReference type="ChEBI" id="CHEBI:15378"/>
        <dbReference type="ChEBI" id="CHEBI:58115"/>
        <dbReference type="ChEBI" id="CHEBI:136419"/>
        <dbReference type="ChEBI" id="CHEBI:136420"/>
        <dbReference type="EC" id="3.6.1.72"/>
    </reaction>
</comment>
<evidence type="ECO:0000313" key="21">
    <source>
        <dbReference type="Proteomes" id="UP000319663"/>
    </source>
</evidence>
<dbReference type="GO" id="GO:0033699">
    <property type="term" value="F:DNA 5'-adenosine monophosphate hydrolase activity"/>
    <property type="evidence" value="ECO:0007669"/>
    <property type="project" value="UniProtKB-EC"/>
</dbReference>
<dbReference type="GO" id="GO:0120108">
    <property type="term" value="F:DNA-3'-diphospho-5'-guanosine diphosphatase activity"/>
    <property type="evidence" value="ECO:0007669"/>
    <property type="project" value="UniProtKB-EC"/>
</dbReference>
<keyword evidence="11" id="KW-0234">DNA repair</keyword>
<reference evidence="20 21" key="1">
    <citation type="submission" date="2019-06" db="EMBL/GenBank/DDBJ databases">
        <title>Wine fermentation using esterase from Monascus purpureus.</title>
        <authorList>
            <person name="Geng C."/>
            <person name="Zhang Y."/>
        </authorList>
    </citation>
    <scope>NUCLEOTIDE SEQUENCE [LARGE SCALE GENOMIC DNA]</scope>
    <source>
        <strain evidence="20">HQ1</strain>
    </source>
</reference>
<evidence type="ECO:0000256" key="1">
    <source>
        <dbReference type="ARBA" id="ARBA00004123"/>
    </source>
</evidence>
<organism evidence="20 21">
    <name type="scientific">Monascus purpureus</name>
    <name type="common">Red mold</name>
    <name type="synonym">Monascus anka</name>
    <dbReference type="NCBI Taxonomy" id="5098"/>
    <lineage>
        <taxon>Eukaryota</taxon>
        <taxon>Fungi</taxon>
        <taxon>Dikarya</taxon>
        <taxon>Ascomycota</taxon>
        <taxon>Pezizomycotina</taxon>
        <taxon>Eurotiomycetes</taxon>
        <taxon>Eurotiomycetidae</taxon>
        <taxon>Eurotiales</taxon>
        <taxon>Aspergillaceae</taxon>
        <taxon>Monascus</taxon>
    </lineage>
</organism>
<dbReference type="OrthoDB" id="3512845at2759"/>
<keyword evidence="12" id="KW-0539">Nucleus</keyword>
<dbReference type="InterPro" id="IPR036265">
    <property type="entry name" value="HIT-like_sf"/>
</dbReference>
<evidence type="ECO:0000256" key="18">
    <source>
        <dbReference type="ARBA" id="ARBA00076243"/>
    </source>
</evidence>
<comment type="subcellular location">
    <subcellularLocation>
        <location evidence="2">Cytoplasm</location>
    </subcellularLocation>
    <subcellularLocation>
        <location evidence="1">Nucleus</location>
    </subcellularLocation>
</comment>
<evidence type="ECO:0000313" key="20">
    <source>
        <dbReference type="EMBL" id="TQB73477.1"/>
    </source>
</evidence>
<evidence type="ECO:0000256" key="16">
    <source>
        <dbReference type="ARBA" id="ARBA00059438"/>
    </source>
</evidence>
<evidence type="ECO:0000256" key="13">
    <source>
        <dbReference type="ARBA" id="ARBA00024601"/>
    </source>
</evidence>
<evidence type="ECO:0000256" key="7">
    <source>
        <dbReference type="ARBA" id="ARBA00022763"/>
    </source>
</evidence>
<evidence type="ECO:0000256" key="11">
    <source>
        <dbReference type="ARBA" id="ARBA00023204"/>
    </source>
</evidence>
<proteinExistence type="predicted"/>
<comment type="catalytic activity">
    <reaction evidence="15">
        <text>a 5'-end adenosine-5'-diphospho-5'-ribonucleoside-2'-deoxyribonucleotide-DNA + H2O = a 5'-end 5'-phospho-ribonucleoside-2'-deoxyribonucleotide-DNA + AMP + 2 H(+)</text>
        <dbReference type="Rhea" id="RHEA:52132"/>
        <dbReference type="Rhea" id="RHEA-COMP:13182"/>
        <dbReference type="Rhea" id="RHEA-COMP:13183"/>
        <dbReference type="ChEBI" id="CHEBI:15377"/>
        <dbReference type="ChEBI" id="CHEBI:15378"/>
        <dbReference type="ChEBI" id="CHEBI:136414"/>
        <dbReference type="ChEBI" id="CHEBI:136415"/>
        <dbReference type="ChEBI" id="CHEBI:456215"/>
        <dbReference type="EC" id="3.6.1.71"/>
    </reaction>
</comment>
<dbReference type="SUPFAM" id="SSF54197">
    <property type="entry name" value="HIT-like"/>
    <property type="match status" value="1"/>
</dbReference>
<dbReference type="GO" id="GO:1990165">
    <property type="term" value="F:single-strand break-containing DNA binding"/>
    <property type="evidence" value="ECO:0007669"/>
    <property type="project" value="TreeGrafter"/>
</dbReference>
<evidence type="ECO:0000256" key="17">
    <source>
        <dbReference type="ARBA" id="ARBA00068941"/>
    </source>
</evidence>
<comment type="function">
    <text evidence="16">DNA-binding protein involved in single-strand DNA break repair, double-strand DNA break repair and base excision repair. Resolves abortive DNA ligation intermediates formed either at base excision sites, or when DNA ligases attempt to repair non-ligatable breaks induced by reactive oxygen species. Catalyzes the release of adenylate groups covalently linked to 5'-phosphate termini, resulting in the production of 5'-phosphate termini that can be efficiently rejoined. Likewise, catalyzes the release of 3'-linked guanosine (DNAppG) and inosine (DNAppI) from DNA, but has higher specific activity with 5'-linked adenosine (AppDNA).</text>
</comment>
<sequence length="268" mass="31747">MSMNNIDNTDLTKPEKRNAFSELMSSRGRQQRHIREHNNEAKECQSYSFSARDGLGPYIAHPESHSANTVVYYNDDFVVIHDKFPKSTLHLLLLPRDTEKTRLHPFDAFEDIEFLNKVKAEVKKLRPLAASELRRQFGKYSAQEAMRQEALNAETPPDELPAGRDWDKEIMCGVHAHPSMNHLHVHIISMDRHSERLKHRKHYNSFSTPFFVRIEDFPLARDDPRRHPGREGYLRWDFVCWRCGNNFGNRFSELKRHLEEEFEHWKRL</sequence>
<protein>
    <recommendedName>
        <fullName evidence="17">Aprataxin-like protein</fullName>
        <ecNumber evidence="4">3.6.1.71</ecNumber>
        <ecNumber evidence="3">3.6.1.72</ecNumber>
    </recommendedName>
    <alternativeName>
        <fullName evidence="18">Hit family protein 3</fullName>
    </alternativeName>
</protein>
<name>A0A507QZR7_MONPU</name>
<evidence type="ECO:0000256" key="9">
    <source>
        <dbReference type="ARBA" id="ARBA00022833"/>
    </source>
</evidence>
<dbReference type="GO" id="GO:0005634">
    <property type="term" value="C:nucleus"/>
    <property type="evidence" value="ECO:0007669"/>
    <property type="project" value="UniProtKB-SubCell"/>
</dbReference>
<feature type="domain" description="Aprataxin C2HE/C2H2/C2HC zinc finger" evidence="19">
    <location>
        <begin position="207"/>
        <end position="263"/>
    </location>
</feature>
<evidence type="ECO:0000256" key="15">
    <source>
        <dbReference type="ARBA" id="ARBA00044713"/>
    </source>
</evidence>
<evidence type="ECO:0000256" key="2">
    <source>
        <dbReference type="ARBA" id="ARBA00004496"/>
    </source>
</evidence>
<dbReference type="EC" id="3.6.1.72" evidence="3"/>
<comment type="catalytic activity">
    <reaction evidence="14">
        <text>a 5'-end adenosine-5'-diphospho-5'-2'-deoxyribonucleoside-DNA + H2O = a 5'-end 5'-phospho-2'-deoxyribonucleoside-DNA + AMP + 2 H(+)</text>
        <dbReference type="Rhea" id="RHEA:52128"/>
        <dbReference type="Rhea" id="RHEA-COMP:13180"/>
        <dbReference type="Rhea" id="RHEA-COMP:13181"/>
        <dbReference type="ChEBI" id="CHEBI:15377"/>
        <dbReference type="ChEBI" id="CHEBI:15378"/>
        <dbReference type="ChEBI" id="CHEBI:136412"/>
        <dbReference type="ChEBI" id="CHEBI:136413"/>
        <dbReference type="ChEBI" id="CHEBI:456215"/>
        <dbReference type="EC" id="3.6.1.71"/>
    </reaction>
</comment>
<keyword evidence="6" id="KW-0479">Metal-binding</keyword>
<dbReference type="GO" id="GO:0003697">
    <property type="term" value="F:single-stranded DNA binding"/>
    <property type="evidence" value="ECO:0007669"/>
    <property type="project" value="TreeGrafter"/>
</dbReference>
<dbReference type="InterPro" id="IPR032566">
    <property type="entry name" value="Znf-C2HE"/>
</dbReference>
<evidence type="ECO:0000256" key="6">
    <source>
        <dbReference type="ARBA" id="ARBA00022723"/>
    </source>
</evidence>
<keyword evidence="7" id="KW-0227">DNA damage</keyword>
<evidence type="ECO:0000256" key="3">
    <source>
        <dbReference type="ARBA" id="ARBA00012495"/>
    </source>
</evidence>
<dbReference type="PANTHER" id="PTHR12486:SF4">
    <property type="entry name" value="APRATAXIN"/>
    <property type="match status" value="1"/>
</dbReference>
<dbReference type="FunFam" id="3.30.428.10:FF:000017">
    <property type="entry name" value="Aprataxin-like protein"/>
    <property type="match status" value="1"/>
</dbReference>
<keyword evidence="10" id="KW-0238">DNA-binding</keyword>
<evidence type="ECO:0000256" key="10">
    <source>
        <dbReference type="ARBA" id="ARBA00023125"/>
    </source>
</evidence>
<keyword evidence="8" id="KW-0378">Hydrolase</keyword>
<evidence type="ECO:0000259" key="19">
    <source>
        <dbReference type="Pfam" id="PF16278"/>
    </source>
</evidence>
<dbReference type="GO" id="GO:0046872">
    <property type="term" value="F:metal ion binding"/>
    <property type="evidence" value="ECO:0007669"/>
    <property type="project" value="UniProtKB-KW"/>
</dbReference>
<dbReference type="Pfam" id="PF16278">
    <property type="entry name" value="zf-C2HE"/>
    <property type="match status" value="1"/>
</dbReference>
<dbReference type="GO" id="GO:0005737">
    <property type="term" value="C:cytoplasm"/>
    <property type="evidence" value="ECO:0007669"/>
    <property type="project" value="UniProtKB-SubCell"/>
</dbReference>
<accession>A0A507QZR7</accession>
<evidence type="ECO:0000256" key="12">
    <source>
        <dbReference type="ARBA" id="ARBA00023242"/>
    </source>
</evidence>
<keyword evidence="9" id="KW-0862">Zinc</keyword>
<evidence type="ECO:0000256" key="5">
    <source>
        <dbReference type="ARBA" id="ARBA00022490"/>
    </source>
</evidence>
<dbReference type="Proteomes" id="UP000319663">
    <property type="component" value="Unassembled WGS sequence"/>
</dbReference>
<dbReference type="EMBL" id="VIFY01000043">
    <property type="protein sequence ID" value="TQB73477.1"/>
    <property type="molecule type" value="Genomic_DNA"/>
</dbReference>
<evidence type="ECO:0000256" key="14">
    <source>
        <dbReference type="ARBA" id="ARBA00044639"/>
    </source>
</evidence>
<dbReference type="Pfam" id="PF11969">
    <property type="entry name" value="DcpS_C"/>
    <property type="match status" value="1"/>
</dbReference>